<keyword evidence="3" id="KW-0132">Cell division</keyword>
<dbReference type="GO" id="GO:0051315">
    <property type="term" value="P:attachment of mitotic spindle microtubules to kinetochore"/>
    <property type="evidence" value="ECO:0007669"/>
    <property type="project" value="TreeGrafter"/>
</dbReference>
<feature type="coiled-coil region" evidence="7">
    <location>
        <begin position="120"/>
        <end position="178"/>
    </location>
</feature>
<evidence type="ECO:0000256" key="1">
    <source>
        <dbReference type="ARBA" id="ARBA00004123"/>
    </source>
</evidence>
<comment type="similarity">
    <text evidence="2">Belongs to the MAD1 family.</text>
</comment>
<evidence type="ECO:0000256" key="6">
    <source>
        <dbReference type="ARBA" id="ARBA00023306"/>
    </source>
</evidence>
<dbReference type="GO" id="GO:0005635">
    <property type="term" value="C:nuclear envelope"/>
    <property type="evidence" value="ECO:0007669"/>
    <property type="project" value="TreeGrafter"/>
</dbReference>
<comment type="subcellular location">
    <subcellularLocation>
        <location evidence="1">Nucleus</location>
    </subcellularLocation>
</comment>
<accession>A0A9W7EGM6</accession>
<gene>
    <name evidence="9" type="ORF">TrRE_jg7663</name>
</gene>
<dbReference type="PANTHER" id="PTHR23168:SF0">
    <property type="entry name" value="MITOTIC SPINDLE ASSEMBLY CHECKPOINT PROTEIN MAD1"/>
    <property type="match status" value="1"/>
</dbReference>
<feature type="compositionally biased region" description="Low complexity" evidence="8">
    <location>
        <begin position="196"/>
        <end position="216"/>
    </location>
</feature>
<organism evidence="9 10">
    <name type="scientific">Triparma retinervis</name>
    <dbReference type="NCBI Taxonomy" id="2557542"/>
    <lineage>
        <taxon>Eukaryota</taxon>
        <taxon>Sar</taxon>
        <taxon>Stramenopiles</taxon>
        <taxon>Ochrophyta</taxon>
        <taxon>Bolidophyceae</taxon>
        <taxon>Parmales</taxon>
        <taxon>Triparmaceae</taxon>
        <taxon>Triparma</taxon>
    </lineage>
</organism>
<name>A0A9W7EGM6_9STRA</name>
<dbReference type="PANTHER" id="PTHR23168">
    <property type="entry name" value="MITOTIC SPINDLE ASSEMBLY CHECKPOINT PROTEIN MAD1 MITOTIC ARREST DEFICIENT-LIKE PROTEIN 1"/>
    <property type="match status" value="1"/>
</dbReference>
<dbReference type="AlphaFoldDB" id="A0A9W7EGM6"/>
<keyword evidence="6" id="KW-0131">Cell cycle</keyword>
<proteinExistence type="inferred from homology"/>
<dbReference type="Proteomes" id="UP001165082">
    <property type="component" value="Unassembled WGS sequence"/>
</dbReference>
<evidence type="ECO:0000313" key="9">
    <source>
        <dbReference type="EMBL" id="GMH77255.1"/>
    </source>
</evidence>
<sequence>MSTLDMVEATKTSSEKILLSCKAERDAAIAENTSLLTRIVELEERQAGIESTRVESGNTEVVEQLLEAQKEENKKLKELLELTRTTLKTEAKVEHVDEKPPVPSPPPASSVEDAKLRVQISKLERSVRTLMRENAELKSKTTTLTHQSATLTQSNERLKSLETEVARLRSDAAEVEETKKIWASWREDIEEALGSVESSSAPSSLSSSSSSSSSFSLHMPQEVSGIVRRIEQGKRILLQKEDSLLQERGKVKKLQRDYELIESQLSEKDEELRANKIENSKIDKELNTTKTELRQVKMENTSLTNLMSTYESREGDNKAPTGKVNSAEGPTVQALRTQMKTTEDRNESISKELEEEREKLGKVTDKFYKLKKEMERQRDLKEKAEERADKAEIMMGKGAYNSEKTRILHMSKNPLQEAIARKYKAMLEELQGENERLETEIVTMRSSSSGASTPLPTPSKTPSKVSKSSIDYEKMNQRLKMGFQKQTALYREAVYKLTGYKVDIVPNTGNIKLRSMYAEKEGDHLLFTNTSASSDDTCYELLETDFAKWCQKNDPESIHYLTGMKSTPAFLSNITLSLFSQQTFLG</sequence>
<keyword evidence="4" id="KW-0498">Mitosis</keyword>
<protein>
    <recommendedName>
        <fullName evidence="11">Mitotic spindle assembly checkpoint protein MAD1</fullName>
    </recommendedName>
</protein>
<evidence type="ECO:0000256" key="5">
    <source>
        <dbReference type="ARBA" id="ARBA00023242"/>
    </source>
</evidence>
<dbReference type="GO" id="GO:0000776">
    <property type="term" value="C:kinetochore"/>
    <property type="evidence" value="ECO:0007669"/>
    <property type="project" value="TreeGrafter"/>
</dbReference>
<dbReference type="Gene3D" id="6.10.250.90">
    <property type="match status" value="1"/>
</dbReference>
<feature type="region of interest" description="Disordered" evidence="8">
    <location>
        <begin position="92"/>
        <end position="113"/>
    </location>
</feature>
<dbReference type="SUPFAM" id="SSF75704">
    <property type="entry name" value="Mitotic arrest deficient-like 1, Mad1"/>
    <property type="match status" value="1"/>
</dbReference>
<evidence type="ECO:0000256" key="3">
    <source>
        <dbReference type="ARBA" id="ARBA00022618"/>
    </source>
</evidence>
<reference evidence="9" key="1">
    <citation type="submission" date="2022-07" db="EMBL/GenBank/DDBJ databases">
        <title>Genome analysis of Parmales, a sister group of diatoms, reveals the evolutionary specialization of diatoms from phago-mixotrophs to photoautotrophs.</title>
        <authorList>
            <person name="Ban H."/>
            <person name="Sato S."/>
            <person name="Yoshikawa S."/>
            <person name="Kazumasa Y."/>
            <person name="Nakamura Y."/>
            <person name="Ichinomiya M."/>
            <person name="Saitoh K."/>
            <person name="Sato N."/>
            <person name="Blanc-Mathieu R."/>
            <person name="Endo H."/>
            <person name="Kuwata A."/>
            <person name="Ogata H."/>
        </authorList>
    </citation>
    <scope>NUCLEOTIDE SEQUENCE</scope>
</reference>
<feature type="coiled-coil region" evidence="7">
    <location>
        <begin position="332"/>
        <end position="394"/>
    </location>
</feature>
<feature type="coiled-coil region" evidence="7">
    <location>
        <begin position="244"/>
        <end position="271"/>
    </location>
</feature>
<evidence type="ECO:0000313" key="10">
    <source>
        <dbReference type="Proteomes" id="UP001165082"/>
    </source>
</evidence>
<dbReference type="GO" id="GO:0072686">
    <property type="term" value="C:mitotic spindle"/>
    <property type="evidence" value="ECO:0007669"/>
    <property type="project" value="TreeGrafter"/>
</dbReference>
<dbReference type="GO" id="GO:0007094">
    <property type="term" value="P:mitotic spindle assembly checkpoint signaling"/>
    <property type="evidence" value="ECO:0007669"/>
    <property type="project" value="InterPro"/>
</dbReference>
<evidence type="ECO:0000256" key="8">
    <source>
        <dbReference type="SAM" id="MobiDB-lite"/>
    </source>
</evidence>
<evidence type="ECO:0000256" key="2">
    <source>
        <dbReference type="ARBA" id="ARBA00008029"/>
    </source>
</evidence>
<feature type="coiled-coil region" evidence="7">
    <location>
        <begin position="25"/>
        <end position="86"/>
    </location>
</feature>
<feature type="region of interest" description="Disordered" evidence="8">
    <location>
        <begin position="443"/>
        <end position="468"/>
    </location>
</feature>
<feature type="region of interest" description="Disordered" evidence="8">
    <location>
        <begin position="196"/>
        <end position="217"/>
    </location>
</feature>
<evidence type="ECO:0000256" key="7">
    <source>
        <dbReference type="SAM" id="Coils"/>
    </source>
</evidence>
<keyword evidence="5" id="KW-0539">Nucleus</keyword>
<dbReference type="EMBL" id="BRXZ01001719">
    <property type="protein sequence ID" value="GMH77255.1"/>
    <property type="molecule type" value="Genomic_DNA"/>
</dbReference>
<keyword evidence="7" id="KW-0175">Coiled coil</keyword>
<dbReference type="InterPro" id="IPR008672">
    <property type="entry name" value="Mad1"/>
</dbReference>
<dbReference type="Pfam" id="PF05557">
    <property type="entry name" value="MAD"/>
    <property type="match status" value="1"/>
</dbReference>
<comment type="caution">
    <text evidence="9">The sequence shown here is derived from an EMBL/GenBank/DDBJ whole genome shotgun (WGS) entry which is preliminary data.</text>
</comment>
<feature type="compositionally biased region" description="Low complexity" evidence="8">
    <location>
        <begin position="452"/>
        <end position="468"/>
    </location>
</feature>
<dbReference type="Gene3D" id="3.30.457.60">
    <property type="match status" value="1"/>
</dbReference>
<evidence type="ECO:0000256" key="4">
    <source>
        <dbReference type="ARBA" id="ARBA00022776"/>
    </source>
</evidence>
<dbReference type="OrthoDB" id="331602at2759"/>
<keyword evidence="10" id="KW-1185">Reference proteome</keyword>
<evidence type="ECO:0008006" key="11">
    <source>
        <dbReference type="Google" id="ProtNLM"/>
    </source>
</evidence>
<dbReference type="GO" id="GO:0051301">
    <property type="term" value="P:cell division"/>
    <property type="evidence" value="ECO:0007669"/>
    <property type="project" value="UniProtKB-KW"/>
</dbReference>